<evidence type="ECO:0000256" key="1">
    <source>
        <dbReference type="ARBA" id="ARBA00021292"/>
    </source>
</evidence>
<keyword evidence="2" id="KW-0328">Glycosyltransferase</keyword>
<dbReference type="EMBL" id="JACHWJ010000001">
    <property type="protein sequence ID" value="MBB2956740.1"/>
    <property type="molecule type" value="Genomic_DNA"/>
</dbReference>
<dbReference type="SUPFAM" id="SSF53756">
    <property type="entry name" value="UDP-Glycosyltransferase/glycogen phosphorylase"/>
    <property type="match status" value="1"/>
</dbReference>
<gene>
    <name evidence="6" type="ORF">FHX72_000852</name>
</gene>
<evidence type="ECO:0000313" key="6">
    <source>
        <dbReference type="EMBL" id="MBB2956740.1"/>
    </source>
</evidence>
<dbReference type="Gene3D" id="3.40.50.2000">
    <property type="entry name" value="Glycogen Phosphorylase B"/>
    <property type="match status" value="2"/>
</dbReference>
<comment type="caution">
    <text evidence="6">The sequence shown here is derived from an EMBL/GenBank/DDBJ whole genome shotgun (WGS) entry which is preliminary data.</text>
</comment>
<organism evidence="6 7">
    <name type="scientific">Pseudoclavibacter helvolus</name>
    <dbReference type="NCBI Taxonomy" id="255205"/>
    <lineage>
        <taxon>Bacteria</taxon>
        <taxon>Bacillati</taxon>
        <taxon>Actinomycetota</taxon>
        <taxon>Actinomycetes</taxon>
        <taxon>Micrococcales</taxon>
        <taxon>Microbacteriaceae</taxon>
        <taxon>Pseudoclavibacter</taxon>
    </lineage>
</organism>
<name>A0A7W4ULM4_9MICO</name>
<dbReference type="InterPro" id="IPR001296">
    <property type="entry name" value="Glyco_trans_1"/>
</dbReference>
<evidence type="ECO:0000259" key="4">
    <source>
        <dbReference type="Pfam" id="PF00534"/>
    </source>
</evidence>
<dbReference type="InterPro" id="IPR050194">
    <property type="entry name" value="Glycosyltransferase_grp1"/>
</dbReference>
<proteinExistence type="predicted"/>
<evidence type="ECO:0000259" key="5">
    <source>
        <dbReference type="Pfam" id="PF13439"/>
    </source>
</evidence>
<dbReference type="Pfam" id="PF00534">
    <property type="entry name" value="Glycos_transf_1"/>
    <property type="match status" value="1"/>
</dbReference>
<dbReference type="GO" id="GO:1901137">
    <property type="term" value="P:carbohydrate derivative biosynthetic process"/>
    <property type="evidence" value="ECO:0007669"/>
    <property type="project" value="UniProtKB-ARBA"/>
</dbReference>
<dbReference type="Pfam" id="PF13439">
    <property type="entry name" value="Glyco_transf_4"/>
    <property type="match status" value="1"/>
</dbReference>
<evidence type="ECO:0000256" key="3">
    <source>
        <dbReference type="ARBA" id="ARBA00022679"/>
    </source>
</evidence>
<dbReference type="PANTHER" id="PTHR45947">
    <property type="entry name" value="SULFOQUINOVOSYL TRANSFERASE SQD2"/>
    <property type="match status" value="1"/>
</dbReference>
<dbReference type="InterPro" id="IPR028098">
    <property type="entry name" value="Glyco_trans_4-like_N"/>
</dbReference>
<feature type="domain" description="Glycosyltransferase subfamily 4-like N-terminal" evidence="5">
    <location>
        <begin position="34"/>
        <end position="214"/>
    </location>
</feature>
<keyword evidence="3 6" id="KW-0808">Transferase</keyword>
<dbReference type="AlphaFoldDB" id="A0A7W4ULM4"/>
<evidence type="ECO:0000313" key="7">
    <source>
        <dbReference type="Proteomes" id="UP000545286"/>
    </source>
</evidence>
<dbReference type="Proteomes" id="UP000545286">
    <property type="component" value="Unassembled WGS sequence"/>
</dbReference>
<keyword evidence="7" id="KW-1185">Reference proteome</keyword>
<feature type="domain" description="Glycosyl transferase family 1" evidence="4">
    <location>
        <begin position="222"/>
        <end position="375"/>
    </location>
</feature>
<sequence>MPNEGHSTSTTAVAADGERPLKILIAGDTFTPNVNGAAKFTEHLASGMAARGHDVHVIVPAASRRHGTWMEEYDGQKITAHRLKSHRWWAHDWLRYAPPWHIRSESQRVVDEVRPDVVHFQSAVIIGRGVAIEAEKRGIRIIGTNHLMIENLVDHSLLPQALRGLAASIWWKDARSTLGRASAITTPTRRAADFLEANGGISDVLAISCGIRTSDYTFDFSPREPKRILFVGRVTGEKKIDVLLRALTLLPSDVQLDIVGGGDQKKNLQSLAKQLGLADRVTFHGYLSDQELRRMYTRASVFAMPSIAELQSIATMEAMASGQPVVAADAMALPHLVHDGENGFLFEPNNERDLADKLSKALALSTSEREEMARAGLDLVRMHDIDRTLELFERLYRGASVKEVARDSINEQDHSLD</sequence>
<evidence type="ECO:0000256" key="2">
    <source>
        <dbReference type="ARBA" id="ARBA00022676"/>
    </source>
</evidence>
<dbReference type="GO" id="GO:0016757">
    <property type="term" value="F:glycosyltransferase activity"/>
    <property type="evidence" value="ECO:0007669"/>
    <property type="project" value="UniProtKB-KW"/>
</dbReference>
<accession>A0A7W4ULM4</accession>
<reference evidence="6 7" key="1">
    <citation type="submission" date="2020-08" db="EMBL/GenBank/DDBJ databases">
        <title>Sequencing the genomes of 1000 actinobacteria strains.</title>
        <authorList>
            <person name="Klenk H.-P."/>
        </authorList>
    </citation>
    <scope>NUCLEOTIDE SEQUENCE [LARGE SCALE GENOMIC DNA]</scope>
    <source>
        <strain evidence="6 7">DSM 20419</strain>
    </source>
</reference>
<dbReference type="RefSeq" id="WP_338110043.1">
    <property type="nucleotide sequence ID" value="NZ_JACHWJ010000001.1"/>
</dbReference>
<dbReference type="PANTHER" id="PTHR45947:SF3">
    <property type="entry name" value="SULFOQUINOVOSYL TRANSFERASE SQD2"/>
    <property type="match status" value="1"/>
</dbReference>
<protein>
    <recommendedName>
        <fullName evidence="1">D-inositol 3-phosphate glycosyltransferase</fullName>
    </recommendedName>
</protein>